<dbReference type="GO" id="GO:0016020">
    <property type="term" value="C:membrane"/>
    <property type="evidence" value="ECO:0007669"/>
    <property type="project" value="UniProtKB-SubCell"/>
</dbReference>
<feature type="transmembrane region" description="Helical" evidence="5">
    <location>
        <begin position="213"/>
        <end position="234"/>
    </location>
</feature>
<comment type="subcellular location">
    <subcellularLocation>
        <location evidence="1">Membrane</location>
        <topology evidence="1">Multi-pass membrane protein</topology>
    </subcellularLocation>
</comment>
<dbReference type="InterPro" id="IPR010432">
    <property type="entry name" value="RDD"/>
</dbReference>
<dbReference type="Pfam" id="PF06271">
    <property type="entry name" value="RDD"/>
    <property type="match status" value="1"/>
</dbReference>
<gene>
    <name evidence="8" type="ORF">FHR82_001837</name>
</gene>
<evidence type="ECO:0000259" key="7">
    <source>
        <dbReference type="Pfam" id="PF06271"/>
    </source>
</evidence>
<dbReference type="Proteomes" id="UP000520767">
    <property type="component" value="Unassembled WGS sequence"/>
</dbReference>
<evidence type="ECO:0000256" key="4">
    <source>
        <dbReference type="ARBA" id="ARBA00023136"/>
    </source>
</evidence>
<dbReference type="PANTHER" id="PTHR36834">
    <property type="entry name" value="MEMBRANE PROTEIN-RELATED"/>
    <property type="match status" value="1"/>
</dbReference>
<evidence type="ECO:0000259" key="6">
    <source>
        <dbReference type="Pfam" id="PF04892"/>
    </source>
</evidence>
<reference evidence="8 9" key="1">
    <citation type="submission" date="2020-08" db="EMBL/GenBank/DDBJ databases">
        <title>Genomic Encyclopedia of Type Strains, Phase III (KMG-III): the genomes of soil and plant-associated and newly described type strains.</title>
        <authorList>
            <person name="Whitman W."/>
        </authorList>
    </citation>
    <scope>NUCLEOTIDE SEQUENCE [LARGE SCALE GENOMIC DNA]</scope>
    <source>
        <strain evidence="8 9">CECT 8960</strain>
    </source>
</reference>
<protein>
    <submittedName>
        <fullName evidence="8">Glycopeptide antibiotics resistance protein</fullName>
    </submittedName>
</protein>
<feature type="transmembrane region" description="Helical" evidence="5">
    <location>
        <begin position="135"/>
        <end position="158"/>
    </location>
</feature>
<feature type="transmembrane region" description="Helical" evidence="5">
    <location>
        <begin position="12"/>
        <end position="32"/>
    </location>
</feature>
<evidence type="ECO:0000256" key="2">
    <source>
        <dbReference type="ARBA" id="ARBA00022692"/>
    </source>
</evidence>
<organism evidence="8 9">
    <name type="scientific">Actinophytocola algeriensis</name>
    <dbReference type="NCBI Taxonomy" id="1768010"/>
    <lineage>
        <taxon>Bacteria</taxon>
        <taxon>Bacillati</taxon>
        <taxon>Actinomycetota</taxon>
        <taxon>Actinomycetes</taxon>
        <taxon>Pseudonocardiales</taxon>
        <taxon>Pseudonocardiaceae</taxon>
    </lineage>
</organism>
<dbReference type="Pfam" id="PF04892">
    <property type="entry name" value="VanZ"/>
    <property type="match status" value="1"/>
</dbReference>
<keyword evidence="3 5" id="KW-1133">Transmembrane helix</keyword>
<dbReference type="AlphaFoldDB" id="A0A7W7Q265"/>
<comment type="caution">
    <text evidence="8">The sequence shown here is derived from an EMBL/GenBank/DDBJ whole genome shotgun (WGS) entry which is preliminary data.</text>
</comment>
<evidence type="ECO:0000256" key="1">
    <source>
        <dbReference type="ARBA" id="ARBA00004141"/>
    </source>
</evidence>
<name>A0A7W7Q265_9PSEU</name>
<proteinExistence type="predicted"/>
<dbReference type="InterPro" id="IPR006976">
    <property type="entry name" value="VanZ-like"/>
</dbReference>
<feature type="transmembrane region" description="Helical" evidence="5">
    <location>
        <begin position="246"/>
        <end position="265"/>
    </location>
</feature>
<dbReference type="InterPro" id="IPR053150">
    <property type="entry name" value="Teicoplanin_resist-assoc"/>
</dbReference>
<evidence type="ECO:0000313" key="9">
    <source>
        <dbReference type="Proteomes" id="UP000520767"/>
    </source>
</evidence>
<feature type="transmembrane region" description="Helical" evidence="5">
    <location>
        <begin position="286"/>
        <end position="308"/>
    </location>
</feature>
<feature type="transmembrane region" description="Helical" evidence="5">
    <location>
        <begin position="170"/>
        <end position="192"/>
    </location>
</feature>
<feature type="transmembrane region" description="Helical" evidence="5">
    <location>
        <begin position="320"/>
        <end position="343"/>
    </location>
</feature>
<dbReference type="EMBL" id="JACHJQ010000002">
    <property type="protein sequence ID" value="MBB4905620.1"/>
    <property type="molecule type" value="Genomic_DNA"/>
</dbReference>
<dbReference type="RefSeq" id="WP_184809824.1">
    <property type="nucleotide sequence ID" value="NZ_JACHJQ010000002.1"/>
</dbReference>
<sequence>MFETYLLPVTTALTVFPLLVLIVMLPVAVVSYRRRGRAGGWSTLVFYCFLFYLLAALMQTIIPLPANPAEYCAGQTYASDPQLRPFYFVDVLQTRASVSGTWLNPALWSTALNVMLLAPLSFFLRYLAGTRFLAATAFGFGTSLFFELTQLTGLWFIYPCAYRLFSVDDLILNTAGAVLGWVVAGPLIRLLPDLDPVRDRRRYAERVTASRRLLALLTDMVAFGVLMVLVLGLVKLFGLGVPRGPSVLALAIGYFWLVPVLIDATPGKRAMLLRVARADGHRAGPVAWLVRNGVLLSPLWLVWLGLSVDRWDVFGAPQQLLIPVGLLVSVFVVGVWAPLAVFFGDEPAPYERLTRTRIVAAVPSEKSATSAPS</sequence>
<feature type="transmembrane region" description="Helical" evidence="5">
    <location>
        <begin position="44"/>
        <end position="62"/>
    </location>
</feature>
<accession>A0A7W7Q265</accession>
<evidence type="ECO:0000313" key="8">
    <source>
        <dbReference type="EMBL" id="MBB4905620.1"/>
    </source>
</evidence>
<feature type="transmembrane region" description="Helical" evidence="5">
    <location>
        <begin position="106"/>
        <end position="128"/>
    </location>
</feature>
<keyword evidence="9" id="KW-1185">Reference proteome</keyword>
<keyword evidence="2 5" id="KW-0812">Transmembrane</keyword>
<keyword evidence="4 5" id="KW-0472">Membrane</keyword>
<evidence type="ECO:0000256" key="5">
    <source>
        <dbReference type="SAM" id="Phobius"/>
    </source>
</evidence>
<evidence type="ECO:0000256" key="3">
    <source>
        <dbReference type="ARBA" id="ARBA00022989"/>
    </source>
</evidence>
<dbReference type="PANTHER" id="PTHR36834:SF1">
    <property type="entry name" value="INTEGRAL MEMBRANE PROTEIN"/>
    <property type="match status" value="1"/>
</dbReference>
<feature type="domain" description="VanZ-like" evidence="6">
    <location>
        <begin position="49"/>
        <end position="184"/>
    </location>
</feature>
<feature type="domain" description="RDD" evidence="7">
    <location>
        <begin position="208"/>
        <end position="307"/>
    </location>
</feature>